<dbReference type="InterPro" id="IPR018062">
    <property type="entry name" value="HTH_AraC-typ_CS"/>
</dbReference>
<dbReference type="Pfam" id="PF12833">
    <property type="entry name" value="HTH_18"/>
    <property type="match status" value="1"/>
</dbReference>
<evidence type="ECO:0000256" key="3">
    <source>
        <dbReference type="ARBA" id="ARBA00023163"/>
    </source>
</evidence>
<evidence type="ECO:0000313" key="6">
    <source>
        <dbReference type="Proteomes" id="UP000318102"/>
    </source>
</evidence>
<organism evidence="5 6">
    <name type="scientific">Paenibacillus agilis</name>
    <dbReference type="NCBI Taxonomy" id="3020863"/>
    <lineage>
        <taxon>Bacteria</taxon>
        <taxon>Bacillati</taxon>
        <taxon>Bacillota</taxon>
        <taxon>Bacilli</taxon>
        <taxon>Bacillales</taxon>
        <taxon>Paenibacillaceae</taxon>
        <taxon>Paenibacillus</taxon>
    </lineage>
</organism>
<comment type="caution">
    <text evidence="5">The sequence shown here is derived from an EMBL/GenBank/DDBJ whole genome shotgun (WGS) entry which is preliminary data.</text>
</comment>
<dbReference type="AlphaFoldDB" id="A0A559IZX5"/>
<dbReference type="InterPro" id="IPR009057">
    <property type="entry name" value="Homeodomain-like_sf"/>
</dbReference>
<dbReference type="InterPro" id="IPR018060">
    <property type="entry name" value="HTH_AraC"/>
</dbReference>
<feature type="domain" description="HTH araC/xylS-type" evidence="4">
    <location>
        <begin position="187"/>
        <end position="285"/>
    </location>
</feature>
<keyword evidence="1" id="KW-0805">Transcription regulation</keyword>
<keyword evidence="6" id="KW-1185">Reference proteome</keyword>
<name>A0A559IZX5_9BACL</name>
<dbReference type="Pfam" id="PF02311">
    <property type="entry name" value="AraC_binding"/>
    <property type="match status" value="1"/>
</dbReference>
<dbReference type="OrthoDB" id="182958at2"/>
<evidence type="ECO:0000256" key="2">
    <source>
        <dbReference type="ARBA" id="ARBA00023125"/>
    </source>
</evidence>
<proteinExistence type="predicted"/>
<dbReference type="GO" id="GO:0003700">
    <property type="term" value="F:DNA-binding transcription factor activity"/>
    <property type="evidence" value="ECO:0007669"/>
    <property type="project" value="InterPro"/>
</dbReference>
<dbReference type="PROSITE" id="PS01124">
    <property type="entry name" value="HTH_ARAC_FAMILY_2"/>
    <property type="match status" value="1"/>
</dbReference>
<dbReference type="Proteomes" id="UP000318102">
    <property type="component" value="Unassembled WGS sequence"/>
</dbReference>
<dbReference type="EMBL" id="VNJK01000001">
    <property type="protein sequence ID" value="TVX93185.1"/>
    <property type="molecule type" value="Genomic_DNA"/>
</dbReference>
<keyword evidence="2" id="KW-0238">DNA-binding</keyword>
<dbReference type="Gene3D" id="1.10.10.60">
    <property type="entry name" value="Homeodomain-like"/>
    <property type="match status" value="2"/>
</dbReference>
<evidence type="ECO:0000259" key="4">
    <source>
        <dbReference type="PROSITE" id="PS01124"/>
    </source>
</evidence>
<evidence type="ECO:0000313" key="5">
    <source>
        <dbReference type="EMBL" id="TVX93185.1"/>
    </source>
</evidence>
<accession>A0A559IZX5</accession>
<sequence>MIPHNLHGDEEIYGDFPFTLKIHHLTKPVPAHVHHFIEFTYTFKGKAKEMINGIEKELTPGTFTLLFPHQVHEIDIEPGEELFLYVGAIGLKAFFGEGDSFLTLHSLLKQAEDDENTTYKLNESTGNQVLALLQEMHEEVLDEKPWNRMMFLAKLMQLFIIFDRFRQTQAGLRQKLAHELTHRKGMWEVIHYVYQNFKEDITLEMLAKKFNYSVSYISISFKQMVGENYYSFLERIRVAHACNLLIGSDMKITEVGYEAGFKSYPTFIRVFQTRMDMTPTAYRKSKNILLN</sequence>
<gene>
    <name evidence="5" type="ORF">FPZ44_09015</name>
</gene>
<dbReference type="PANTHER" id="PTHR43280:SF2">
    <property type="entry name" value="HTH-TYPE TRANSCRIPTIONAL REGULATOR EXSA"/>
    <property type="match status" value="1"/>
</dbReference>
<dbReference type="SUPFAM" id="SSF46689">
    <property type="entry name" value="Homeodomain-like"/>
    <property type="match status" value="2"/>
</dbReference>
<dbReference type="InterPro" id="IPR014710">
    <property type="entry name" value="RmlC-like_jellyroll"/>
</dbReference>
<evidence type="ECO:0000256" key="1">
    <source>
        <dbReference type="ARBA" id="ARBA00023015"/>
    </source>
</evidence>
<dbReference type="Gene3D" id="2.60.120.10">
    <property type="entry name" value="Jelly Rolls"/>
    <property type="match status" value="1"/>
</dbReference>
<dbReference type="SMART" id="SM00342">
    <property type="entry name" value="HTH_ARAC"/>
    <property type="match status" value="1"/>
</dbReference>
<protein>
    <submittedName>
        <fullName evidence="5">Helix-turn-helix domain-containing protein</fullName>
    </submittedName>
</protein>
<dbReference type="SUPFAM" id="SSF51215">
    <property type="entry name" value="Regulatory protein AraC"/>
    <property type="match status" value="1"/>
</dbReference>
<reference evidence="5 6" key="1">
    <citation type="submission" date="2019-07" db="EMBL/GenBank/DDBJ databases">
        <authorList>
            <person name="Kim J."/>
        </authorList>
    </citation>
    <scope>NUCLEOTIDE SEQUENCE [LARGE SCALE GENOMIC DNA]</scope>
    <source>
        <strain evidence="5 6">N4</strain>
    </source>
</reference>
<dbReference type="GO" id="GO:0043565">
    <property type="term" value="F:sequence-specific DNA binding"/>
    <property type="evidence" value="ECO:0007669"/>
    <property type="project" value="InterPro"/>
</dbReference>
<dbReference type="PROSITE" id="PS00041">
    <property type="entry name" value="HTH_ARAC_FAMILY_1"/>
    <property type="match status" value="1"/>
</dbReference>
<dbReference type="RefSeq" id="WP_144989420.1">
    <property type="nucleotide sequence ID" value="NZ_VNJK01000001.1"/>
</dbReference>
<keyword evidence="3" id="KW-0804">Transcription</keyword>
<dbReference type="PANTHER" id="PTHR43280">
    <property type="entry name" value="ARAC-FAMILY TRANSCRIPTIONAL REGULATOR"/>
    <property type="match status" value="1"/>
</dbReference>
<dbReference type="InterPro" id="IPR003313">
    <property type="entry name" value="AraC-bd"/>
</dbReference>
<dbReference type="InterPro" id="IPR037923">
    <property type="entry name" value="HTH-like"/>
</dbReference>